<proteinExistence type="predicted"/>
<feature type="region of interest" description="Disordered" evidence="1">
    <location>
        <begin position="675"/>
        <end position="699"/>
    </location>
</feature>
<feature type="compositionally biased region" description="Basic residues" evidence="1">
    <location>
        <begin position="1491"/>
        <end position="1507"/>
    </location>
</feature>
<keyword evidence="2" id="KW-1133">Transmembrane helix</keyword>
<dbReference type="OrthoDB" id="10329830at2759"/>
<feature type="region of interest" description="Disordered" evidence="1">
    <location>
        <begin position="1541"/>
        <end position="1593"/>
    </location>
</feature>
<evidence type="ECO:0000256" key="1">
    <source>
        <dbReference type="SAM" id="MobiDB-lite"/>
    </source>
</evidence>
<evidence type="ECO:0000313" key="3">
    <source>
        <dbReference type="Proteomes" id="UP001165740"/>
    </source>
</evidence>
<keyword evidence="3" id="KW-1185">Reference proteome</keyword>
<dbReference type="GeneID" id="129927797"/>
<feature type="region of interest" description="Disordered" evidence="1">
    <location>
        <begin position="119"/>
        <end position="144"/>
    </location>
</feature>
<gene>
    <name evidence="4" type="primary">LOC129927797</name>
</gene>
<evidence type="ECO:0000256" key="2">
    <source>
        <dbReference type="SAM" id="Phobius"/>
    </source>
</evidence>
<feature type="compositionally biased region" description="Polar residues" evidence="1">
    <location>
        <begin position="681"/>
        <end position="694"/>
    </location>
</feature>
<feature type="transmembrane region" description="Helical" evidence="2">
    <location>
        <begin position="1373"/>
        <end position="1395"/>
    </location>
</feature>
<dbReference type="RefSeq" id="XP_055895081.1">
    <property type="nucleotide sequence ID" value="XM_056039106.1"/>
</dbReference>
<keyword evidence="2" id="KW-0812">Transmembrane</keyword>
<keyword evidence="2" id="KW-0472">Membrane</keyword>
<reference evidence="4" key="1">
    <citation type="submission" date="2025-08" db="UniProtKB">
        <authorList>
            <consortium name="RefSeq"/>
        </authorList>
    </citation>
    <scope>IDENTIFICATION</scope>
</reference>
<organism evidence="3 4">
    <name type="scientific">Biomphalaria glabrata</name>
    <name type="common">Bloodfluke planorb</name>
    <name type="synonym">Freshwater snail</name>
    <dbReference type="NCBI Taxonomy" id="6526"/>
    <lineage>
        <taxon>Eukaryota</taxon>
        <taxon>Metazoa</taxon>
        <taxon>Spiralia</taxon>
        <taxon>Lophotrochozoa</taxon>
        <taxon>Mollusca</taxon>
        <taxon>Gastropoda</taxon>
        <taxon>Heterobranchia</taxon>
        <taxon>Euthyneura</taxon>
        <taxon>Panpulmonata</taxon>
        <taxon>Hygrophila</taxon>
        <taxon>Lymnaeoidea</taxon>
        <taxon>Planorbidae</taxon>
        <taxon>Biomphalaria</taxon>
    </lineage>
</organism>
<protein>
    <submittedName>
        <fullName evidence="4">Mucin-12-like isoform X1</fullName>
    </submittedName>
</protein>
<accession>A0A9W3B6I5</accession>
<feature type="region of interest" description="Disordered" evidence="1">
    <location>
        <begin position="1482"/>
        <end position="1507"/>
    </location>
</feature>
<sequence>MTIVLTISDSPASQYYLYYFSKTKTKLCLRLSVVLFSGLTCTQGLPPPVAFIGFIISKMVAVCEGQNKSHKIIVFRRIEMFTIYWVIITLTCTVRCQQFDSTSDGLTMSSHVSSTLASQHTSLTTSETNSGNSVSTSVGDQPEHTSVRALQEHTTLDVLRENTSGVPPNHWPTTLGDLTEHTLSAISELTTSGILPEHTTISVLPGATTFNTIPELTTFGVLPEDTTINLNPEHTTNVVTQEHTTFTPEHTTNDALLVHTTVRASSESNTLVISDPTEMSNKNSNVSSGAISPVLATTASDRNTLMNSTVSQSPTTEHAVGLEYTSALNDEVTVSTNVTSDEVNLKHLVTGVDSVGTTTPSLDTTLDTADTAITSADTTLATEGTTLVPADIKAQTNITLAPGDTTLAPLETTLAPGDTTLAPLETTLAPGDTTLAPLETTLAPAVTTLVPTNTTLVPMDTTLPLTGIMLATVDTTLIPADATLFSENFSLLPAEPALSPTNTTSTLANITLGPVEVTNTPEQRTSSGSVVDPWKTTLNQNEEITVSITSFSMPTDRTDQGHTTSSLRFEGLEQSTTLSAHTVVPQPANSSHMELVVVERTTIPQSRQITELRTTTQAAAASLEHTPEPVVTETATLGASDAYILDQTTVPRSVDESLANTAATAIQENTHFPLERASVEHTASTLNTETSGRTLSGFMGMGNETTTLLSRGSSSGMTSSEVVILQTTVSSGVVGPLTNTSLIPHMSSYTIESPANTGVASYTLSIEHRATSPPAIGSLTISDLGQETIASTFYPDIIGMLLKTSKPPHTVTAEITSSSLNGPIAATEHFVASDHKNEYSSRVDLLETVTVDTMTHGNAHRVLTSNILRSLILPTGSVDRVSTPSLNVGGSVIMTGVDTDRVVLTTPSLFVADSRTLATNDHFMMHSSSFPVLATSMSYQSVPTEHTIESIDFHSLANTTRNITNREYATIFPSLAELGWKSNLTTETLDTSSTSLQFNNETFKQTSLVSLKAESIEHSVSSRKSASDLYTPIAIVSIPSSSVHFEQTPVLSPLVSHTTQSTMSTYLNDLGISQRPPILIFPNSLNDSIYPSQTRYTEQFSAPETAALSEGLSLAQLSTSSKEMSTLETRLSSSKSSYISSYLSTSEFIITDVPDSKSAPLKPIEATYRLGLTTALNIVPTLILDSSERATMSHNVWLSLRPSVSMQVSTLLMQDTLMHDLLMSSVLISPSRTIISSSSGLVSSSSTVAPTHIVITPAPLRKNITVSLFFKSDCELVQTSPYKEELVIKLYKHFNELVNINIKDISIGNPQCNPQQIVIAFRNVVKSTLLKSLSESGNTSFTLGPTQNKVSFNITDFREVVVAPEKSVNVGDIAVIVLAICICVTLVLAGVAVFIKEIYLKKTRRNISYSTASPLTTKKTAGVDPNEKYTTVEMQEEHSVEDSYCSPYDAEYSSIGNGEFTSFTTSASCGEGIARHYSLDTDKSNEETKAIRRSRNPFQKPKKKIKDSKKSEKYGLVIGVLGYKKQLVRSDPEHYHHYAVPEKIEPGSPLEDSDRPQYVNSTPSYQTEEVNKSSLQASGHSHITSFPQTKGGSKDKLLNEVQDKHVYKNCVYNAAFLSEQDPVESSSFESVHF</sequence>
<dbReference type="Proteomes" id="UP001165740">
    <property type="component" value="Chromosome 8"/>
</dbReference>
<name>A0A9W3B6I5_BIOGL</name>
<feature type="compositionally biased region" description="Polar residues" evidence="1">
    <location>
        <begin position="1558"/>
        <end position="1591"/>
    </location>
</feature>
<feature type="compositionally biased region" description="Polar residues" evidence="1">
    <location>
        <begin position="119"/>
        <end position="139"/>
    </location>
</feature>
<evidence type="ECO:0000313" key="4">
    <source>
        <dbReference type="RefSeq" id="XP_055895081.1"/>
    </source>
</evidence>